<dbReference type="Gene3D" id="1.10.287.950">
    <property type="entry name" value="Methyl-accepting chemotaxis protein"/>
    <property type="match status" value="1"/>
</dbReference>
<keyword evidence="1" id="KW-0488">Methylation</keyword>
<name>A0A506QHG3_9GAMM</name>
<dbReference type="PANTHER" id="PTHR43531">
    <property type="entry name" value="PROTEIN ICFG"/>
    <property type="match status" value="1"/>
</dbReference>
<dbReference type="Proteomes" id="UP000317747">
    <property type="component" value="Unassembled WGS sequence"/>
</dbReference>
<feature type="non-terminal residue" evidence="4">
    <location>
        <position position="1"/>
    </location>
</feature>
<gene>
    <name evidence="4" type="ORF">FJW01_06240</name>
</gene>
<dbReference type="AlphaFoldDB" id="A0A506QHG3"/>
<reference evidence="4 5" key="1">
    <citation type="submission" date="2019-06" db="EMBL/GenBank/DDBJ databases">
        <title>Taxogenomics and systematics of the genus Pantoea.</title>
        <authorList>
            <person name="Tambong J.T."/>
        </authorList>
    </citation>
    <scope>NUCLEOTIDE SEQUENCE [LARGE SCALE GENOMIC DNA]</scope>
    <source>
        <strain evidence="4 5">LMG 24200</strain>
    </source>
</reference>
<keyword evidence="5" id="KW-1185">Reference proteome</keyword>
<evidence type="ECO:0000313" key="5">
    <source>
        <dbReference type="Proteomes" id="UP000317747"/>
    </source>
</evidence>
<evidence type="ECO:0000256" key="2">
    <source>
        <dbReference type="ARBA" id="ARBA00029447"/>
    </source>
</evidence>
<evidence type="ECO:0000256" key="1">
    <source>
        <dbReference type="ARBA" id="ARBA00022481"/>
    </source>
</evidence>
<comment type="caution">
    <text evidence="4">The sequence shown here is derived from an EMBL/GenBank/DDBJ whole genome shotgun (WGS) entry which is preliminary data.</text>
</comment>
<dbReference type="InterPro" id="IPR051310">
    <property type="entry name" value="MCP_chemotaxis"/>
</dbReference>
<feature type="compositionally biased region" description="Low complexity" evidence="3">
    <location>
        <begin position="58"/>
        <end position="70"/>
    </location>
</feature>
<accession>A0A506QHG3</accession>
<dbReference type="GO" id="GO:0006935">
    <property type="term" value="P:chemotaxis"/>
    <property type="evidence" value="ECO:0007669"/>
    <property type="project" value="TreeGrafter"/>
</dbReference>
<sequence length="93" mass="10152">EQSKGIEQVHQAIGQMDEVTQQNASLVEEASSASKSLQEQAEALSGLVATFTLESNRRAGPQPQAAAVRRPAFRARQPERQGIDMAQANWESF</sequence>
<feature type="region of interest" description="Disordered" evidence="3">
    <location>
        <begin position="55"/>
        <end position="93"/>
    </location>
</feature>
<protein>
    <submittedName>
        <fullName evidence="4">Methyl-accepting chemotaxis protein</fullName>
    </submittedName>
</protein>
<dbReference type="GO" id="GO:0005886">
    <property type="term" value="C:plasma membrane"/>
    <property type="evidence" value="ECO:0007669"/>
    <property type="project" value="TreeGrafter"/>
</dbReference>
<evidence type="ECO:0000313" key="4">
    <source>
        <dbReference type="EMBL" id="TPV45239.1"/>
    </source>
</evidence>
<dbReference type="PANTHER" id="PTHR43531:SF14">
    <property type="entry name" value="METHYL-ACCEPTING CHEMOTAXIS PROTEIN I-RELATED"/>
    <property type="match status" value="1"/>
</dbReference>
<dbReference type="GO" id="GO:0004888">
    <property type="term" value="F:transmembrane signaling receptor activity"/>
    <property type="evidence" value="ECO:0007669"/>
    <property type="project" value="TreeGrafter"/>
</dbReference>
<evidence type="ECO:0000256" key="3">
    <source>
        <dbReference type="SAM" id="MobiDB-lite"/>
    </source>
</evidence>
<proteinExistence type="inferred from homology"/>
<comment type="similarity">
    <text evidence="2">Belongs to the methyl-accepting chemotaxis (MCP) protein family.</text>
</comment>
<organism evidence="4 5">
    <name type="scientific">Pantoea deleyi</name>
    <dbReference type="NCBI Taxonomy" id="470932"/>
    <lineage>
        <taxon>Bacteria</taxon>
        <taxon>Pseudomonadati</taxon>
        <taxon>Pseudomonadota</taxon>
        <taxon>Gammaproteobacteria</taxon>
        <taxon>Enterobacterales</taxon>
        <taxon>Erwiniaceae</taxon>
        <taxon>Pantoea</taxon>
    </lineage>
</organism>
<dbReference type="EMBL" id="VHJA01000045">
    <property type="protein sequence ID" value="TPV45239.1"/>
    <property type="molecule type" value="Genomic_DNA"/>
</dbReference>
<dbReference type="SUPFAM" id="SSF58104">
    <property type="entry name" value="Methyl-accepting chemotaxis protein (MCP) signaling domain"/>
    <property type="match status" value="1"/>
</dbReference>